<evidence type="ECO:0000313" key="2">
    <source>
        <dbReference type="Proteomes" id="UP000003233"/>
    </source>
</evidence>
<accession>H1PYI9</accession>
<comment type="caution">
    <text evidence="1">The sequence shown here is derived from an EMBL/GenBank/DDBJ whole genome shotgun (WGS) entry which is preliminary data.</text>
</comment>
<reference evidence="1 2" key="1">
    <citation type="submission" date="2012-07" db="EMBL/GenBank/DDBJ databases">
        <title>The Genome Sequence of Fusobacterium ulcerans 12_1B.</title>
        <authorList>
            <consortium name="The Broad Institute Genome Sequencing Platform"/>
            <person name="Earl A."/>
            <person name="Ward D."/>
            <person name="Feldgarden M."/>
            <person name="Gevers D."/>
            <person name="Strauss J."/>
            <person name="Ambrose C.E."/>
            <person name="Allen-Vercoe E."/>
            <person name="Walker B."/>
            <person name="Young S.K."/>
            <person name="Zeng Q."/>
            <person name="Gargeya S."/>
            <person name="Fitzgerald M."/>
            <person name="Haas B."/>
            <person name="Abouelleil A."/>
            <person name="Alvarado L."/>
            <person name="Arachchi H.M."/>
            <person name="Berlin A.M."/>
            <person name="Chapman S.B."/>
            <person name="Goldberg J."/>
            <person name="Griggs A."/>
            <person name="Gujja S."/>
            <person name="Hansen M."/>
            <person name="Howarth C."/>
            <person name="Imamovic A."/>
            <person name="Larimer J."/>
            <person name="McCowen C."/>
            <person name="Montmayeur A."/>
            <person name="Murphy C."/>
            <person name="Neiman D."/>
            <person name="Pearson M."/>
            <person name="Priest M."/>
            <person name="Roberts A."/>
            <person name="Saif S."/>
            <person name="Shea T."/>
            <person name="Sisk P."/>
            <person name="Sykes S."/>
            <person name="Wortman J."/>
            <person name="Nusbaum C."/>
            <person name="Birren B."/>
        </authorList>
    </citation>
    <scope>NUCLEOTIDE SEQUENCE [LARGE SCALE GENOMIC DNA]</scope>
    <source>
        <strain evidence="1 2">12_1B</strain>
    </source>
</reference>
<dbReference type="EMBL" id="AGWJ02000035">
    <property type="protein sequence ID" value="EHO77178.1"/>
    <property type="molecule type" value="Genomic_DNA"/>
</dbReference>
<keyword evidence="2" id="KW-1185">Reference proteome</keyword>
<dbReference type="Gene3D" id="1.10.10.10">
    <property type="entry name" value="Winged helix-like DNA-binding domain superfamily/Winged helix DNA-binding domain"/>
    <property type="match status" value="1"/>
</dbReference>
<protein>
    <submittedName>
        <fullName evidence="1">Uncharacterized protein</fullName>
    </submittedName>
</protein>
<evidence type="ECO:0000313" key="1">
    <source>
        <dbReference type="EMBL" id="EHO77178.1"/>
    </source>
</evidence>
<sequence length="184" mass="22389">MKRKRDFFEIIKNLNHEELKVYTSLDKLSVNTGYVYAGYKYLSQKLDISEEEISKIVSDLIKRNYLFYLKTEDKFKIFTDIFKFYRELKNIKNEIKKENSVRVAVPLTEEKNTIEDEELEKAVEEAYNNLNEVELFEIYDEAEEKYKKDLNAPYRDNQKKYFELLKEVYMKLILKERIKNERIN</sequence>
<organism evidence="1 2">
    <name type="scientific">Fusobacterium ulcerans 12-1B</name>
    <dbReference type="NCBI Taxonomy" id="457404"/>
    <lineage>
        <taxon>Bacteria</taxon>
        <taxon>Fusobacteriati</taxon>
        <taxon>Fusobacteriota</taxon>
        <taxon>Fusobacteriia</taxon>
        <taxon>Fusobacteriales</taxon>
        <taxon>Fusobacteriaceae</taxon>
        <taxon>Fusobacterium</taxon>
    </lineage>
</organism>
<dbReference type="BioCyc" id="FSP457404-HMP:GTSQ-3537-MONOMER"/>
<dbReference type="InterPro" id="IPR036388">
    <property type="entry name" value="WH-like_DNA-bd_sf"/>
</dbReference>
<dbReference type="RefSeq" id="WP_008699422.1">
    <property type="nucleotide sequence ID" value="NZ_KE161012.1"/>
</dbReference>
<name>H1PYI9_9FUSO</name>
<gene>
    <name evidence="1" type="ORF">HMPREF0402_03482</name>
</gene>
<dbReference type="AlphaFoldDB" id="H1PYI9"/>
<dbReference type="PATRIC" id="fig|457404.5.peg.3542"/>
<dbReference type="HOGENOM" id="CLU_1466202_0_0_0"/>
<dbReference type="Proteomes" id="UP000003233">
    <property type="component" value="Unassembled WGS sequence"/>
</dbReference>
<proteinExistence type="predicted"/>
<dbReference type="Pfam" id="PF13730">
    <property type="entry name" value="HTH_36"/>
    <property type="match status" value="1"/>
</dbReference>